<keyword evidence="1" id="KW-1133">Transmembrane helix</keyword>
<feature type="transmembrane region" description="Helical" evidence="1">
    <location>
        <begin position="43"/>
        <end position="61"/>
    </location>
</feature>
<reference evidence="4" key="2">
    <citation type="submission" date="2010-04" db="EMBL/GenBank/DDBJ databases">
        <authorList>
            <person name="Buell R."/>
            <person name="Hamilton J."/>
            <person name="Hostetler J."/>
        </authorList>
    </citation>
    <scope>NUCLEOTIDE SEQUENCE [LARGE SCALE GENOMIC DNA]</scope>
    <source>
        <strain evidence="4">DAOM:BR144</strain>
    </source>
</reference>
<dbReference type="AlphaFoldDB" id="K3WCA3"/>
<organism evidence="3 4">
    <name type="scientific">Globisporangium ultimum (strain ATCC 200006 / CBS 805.95 / DAOM BR144)</name>
    <name type="common">Pythium ultimum</name>
    <dbReference type="NCBI Taxonomy" id="431595"/>
    <lineage>
        <taxon>Eukaryota</taxon>
        <taxon>Sar</taxon>
        <taxon>Stramenopiles</taxon>
        <taxon>Oomycota</taxon>
        <taxon>Peronosporomycetes</taxon>
        <taxon>Pythiales</taxon>
        <taxon>Pythiaceae</taxon>
        <taxon>Globisporangium</taxon>
    </lineage>
</organism>
<reference evidence="4" key="1">
    <citation type="journal article" date="2010" name="Genome Biol.">
        <title>Genome sequence of the necrotrophic plant pathogen Pythium ultimum reveals original pathogenicity mechanisms and effector repertoire.</title>
        <authorList>
            <person name="Levesque C.A."/>
            <person name="Brouwer H."/>
            <person name="Cano L."/>
            <person name="Hamilton J.P."/>
            <person name="Holt C."/>
            <person name="Huitema E."/>
            <person name="Raffaele S."/>
            <person name="Robideau G.P."/>
            <person name="Thines M."/>
            <person name="Win J."/>
            <person name="Zerillo M.M."/>
            <person name="Beakes G.W."/>
            <person name="Boore J.L."/>
            <person name="Busam D."/>
            <person name="Dumas B."/>
            <person name="Ferriera S."/>
            <person name="Fuerstenberg S.I."/>
            <person name="Gachon C.M."/>
            <person name="Gaulin E."/>
            <person name="Govers F."/>
            <person name="Grenville-Briggs L."/>
            <person name="Horner N."/>
            <person name="Hostetler J."/>
            <person name="Jiang R.H."/>
            <person name="Johnson J."/>
            <person name="Krajaejun T."/>
            <person name="Lin H."/>
            <person name="Meijer H.J."/>
            <person name="Moore B."/>
            <person name="Morris P."/>
            <person name="Phuntmart V."/>
            <person name="Puiu D."/>
            <person name="Shetty J."/>
            <person name="Stajich J.E."/>
            <person name="Tripathy S."/>
            <person name="Wawra S."/>
            <person name="van West P."/>
            <person name="Whitty B.R."/>
            <person name="Coutinho P.M."/>
            <person name="Henrissat B."/>
            <person name="Martin F."/>
            <person name="Thomas P.D."/>
            <person name="Tyler B.M."/>
            <person name="De Vries R.P."/>
            <person name="Kamoun S."/>
            <person name="Yandell M."/>
            <person name="Tisserat N."/>
            <person name="Buell C.R."/>
        </authorList>
    </citation>
    <scope>NUCLEOTIDE SEQUENCE</scope>
    <source>
        <strain evidence="4">DAOM:BR144</strain>
    </source>
</reference>
<protein>
    <recommendedName>
        <fullName evidence="2">WLGC domain-containing protein</fullName>
    </recommendedName>
</protein>
<feature type="transmembrane region" description="Helical" evidence="1">
    <location>
        <begin position="12"/>
        <end position="31"/>
    </location>
</feature>
<reference evidence="3" key="3">
    <citation type="submission" date="2014-11" db="UniProtKB">
        <authorList>
            <consortium name="EnsemblProtists"/>
        </authorList>
    </citation>
    <scope>IDENTIFICATION</scope>
    <source>
        <strain evidence="3">DAOM BR144</strain>
    </source>
</reference>
<dbReference type="VEuPathDB" id="FungiDB:PYU1_G002591"/>
<dbReference type="Gene3D" id="3.80.10.10">
    <property type="entry name" value="Ribonuclease Inhibitor"/>
    <property type="match status" value="1"/>
</dbReference>
<dbReference type="InterPro" id="IPR058256">
    <property type="entry name" value="WLGC"/>
</dbReference>
<dbReference type="eggNOG" id="ENOG502SMM0">
    <property type="taxonomic scope" value="Eukaryota"/>
</dbReference>
<dbReference type="Proteomes" id="UP000019132">
    <property type="component" value="Unassembled WGS sequence"/>
</dbReference>
<name>K3WCA3_GLOUD</name>
<keyword evidence="4" id="KW-1185">Reference proteome</keyword>
<proteinExistence type="predicted"/>
<keyword evidence="1" id="KW-0812">Transmembrane</keyword>
<keyword evidence="1" id="KW-0472">Membrane</keyword>
<feature type="transmembrane region" description="Helical" evidence="1">
    <location>
        <begin position="160"/>
        <end position="180"/>
    </location>
</feature>
<dbReference type="HOGENOM" id="CLU_015143_2_0_1"/>
<evidence type="ECO:0000259" key="2">
    <source>
        <dbReference type="Pfam" id="PF26605"/>
    </source>
</evidence>
<dbReference type="STRING" id="431595.K3WCA3"/>
<dbReference type="EnsemblProtists" id="PYU1_T002594">
    <property type="protein sequence ID" value="PYU1_T002594"/>
    <property type="gene ID" value="PYU1_G002591"/>
</dbReference>
<evidence type="ECO:0000313" key="4">
    <source>
        <dbReference type="Proteomes" id="UP000019132"/>
    </source>
</evidence>
<dbReference type="Pfam" id="PF26605">
    <property type="entry name" value="WLGC"/>
    <property type="match status" value="1"/>
</dbReference>
<evidence type="ECO:0000313" key="3">
    <source>
        <dbReference type="EnsemblProtists" id="PYU1_T002594"/>
    </source>
</evidence>
<dbReference type="SUPFAM" id="SSF52058">
    <property type="entry name" value="L domain-like"/>
    <property type="match status" value="1"/>
</dbReference>
<sequence>MNLKVYLSEGFPLPLIYFYVTLLAINWMISLYRFQRRTIDENFDLFFAVFAPFVMLAYAYFNFHLDRGAFAARVQTITPGSFGRIARLFGDPIEIAVFRIGFQNLQLLTGEAIAIKCFLNVLGLYKWNHIIAYLIRLNHQERQRELSFRSKQKKYHSRKYIWVGFVVFTCCAASTIGYAWRAVSQSTANCAPYPQCGVISYQWSWDKHFTCPCVVYVDRDMAPKTFAQWMDPLDTVDSLAQVAKSGYLQTVQIINRRVTELPEALKHCHKLLHLHVETNPVSVDLHYIPVDLFSNMKKIRFIRIARALALQTYPSLSGLSELSTLSVSDLRGLQELPSFDDLNRLSSLYIVNAAHVRQLPSLHALINLKSFYLTLRNEMCCNGFLTGTCDLTDFQCKPRVNEPDVTCLADRISSTDLHRITSTIGQVCTRNAQVDLIELNPNVNTTDVACGGVKYRECYVGERRGICCNSRMQVINCDFNGEYEKLRRLEIKRGVGDLCDPDIEAWLGCRRSASS</sequence>
<dbReference type="InParanoid" id="K3WCA3"/>
<accession>K3WCA3</accession>
<feature type="transmembrane region" description="Helical" evidence="1">
    <location>
        <begin position="113"/>
        <end position="135"/>
    </location>
</feature>
<evidence type="ECO:0000256" key="1">
    <source>
        <dbReference type="SAM" id="Phobius"/>
    </source>
</evidence>
<dbReference type="InterPro" id="IPR032675">
    <property type="entry name" value="LRR_dom_sf"/>
</dbReference>
<feature type="domain" description="WLGC" evidence="2">
    <location>
        <begin position="446"/>
        <end position="510"/>
    </location>
</feature>